<dbReference type="Proteomes" id="UP001381693">
    <property type="component" value="Unassembled WGS sequence"/>
</dbReference>
<name>A0AAN8XFQ1_HALRR</name>
<feature type="non-terminal residue" evidence="1">
    <location>
        <position position="1"/>
    </location>
</feature>
<protein>
    <submittedName>
        <fullName evidence="1">Uncharacterized protein</fullName>
    </submittedName>
</protein>
<reference evidence="1 2" key="1">
    <citation type="submission" date="2023-11" db="EMBL/GenBank/DDBJ databases">
        <title>Halocaridina rubra genome assembly.</title>
        <authorList>
            <person name="Smith C."/>
        </authorList>
    </citation>
    <scope>NUCLEOTIDE SEQUENCE [LARGE SCALE GENOMIC DNA]</scope>
    <source>
        <strain evidence="1">EP-1</strain>
        <tissue evidence="1">Whole</tissue>
    </source>
</reference>
<sequence>LMSVSSCVHFCHSTKFSLRSLDCQHDSPLESLLLAQLITNRYSGRVSLPVFLFPFSRTRVEFRGSYLSMS</sequence>
<proteinExistence type="predicted"/>
<evidence type="ECO:0000313" key="1">
    <source>
        <dbReference type="EMBL" id="KAK7079528.1"/>
    </source>
</evidence>
<evidence type="ECO:0000313" key="2">
    <source>
        <dbReference type="Proteomes" id="UP001381693"/>
    </source>
</evidence>
<dbReference type="AlphaFoldDB" id="A0AAN8XFQ1"/>
<organism evidence="1 2">
    <name type="scientific">Halocaridina rubra</name>
    <name type="common">Hawaiian red shrimp</name>
    <dbReference type="NCBI Taxonomy" id="373956"/>
    <lineage>
        <taxon>Eukaryota</taxon>
        <taxon>Metazoa</taxon>
        <taxon>Ecdysozoa</taxon>
        <taxon>Arthropoda</taxon>
        <taxon>Crustacea</taxon>
        <taxon>Multicrustacea</taxon>
        <taxon>Malacostraca</taxon>
        <taxon>Eumalacostraca</taxon>
        <taxon>Eucarida</taxon>
        <taxon>Decapoda</taxon>
        <taxon>Pleocyemata</taxon>
        <taxon>Caridea</taxon>
        <taxon>Atyoidea</taxon>
        <taxon>Atyidae</taxon>
        <taxon>Halocaridina</taxon>
    </lineage>
</organism>
<keyword evidence="2" id="KW-1185">Reference proteome</keyword>
<dbReference type="EMBL" id="JAXCGZ010006794">
    <property type="protein sequence ID" value="KAK7079528.1"/>
    <property type="molecule type" value="Genomic_DNA"/>
</dbReference>
<comment type="caution">
    <text evidence="1">The sequence shown here is derived from an EMBL/GenBank/DDBJ whole genome shotgun (WGS) entry which is preliminary data.</text>
</comment>
<accession>A0AAN8XFQ1</accession>
<gene>
    <name evidence="1" type="ORF">SK128_007556</name>
</gene>